<gene>
    <name evidence="3" type="ORF">LCGC14_2615440</name>
</gene>
<feature type="domain" description="SNF2 N-terminal" evidence="2">
    <location>
        <begin position="19"/>
        <end position="219"/>
    </location>
</feature>
<dbReference type="PANTHER" id="PTHR45766:SF6">
    <property type="entry name" value="SWI_SNF-RELATED MATRIX-ASSOCIATED ACTIN-DEPENDENT REGULATOR OF CHROMATIN SUBFAMILY A-LIKE PROTEIN 1"/>
    <property type="match status" value="1"/>
</dbReference>
<name>A0A0F9A4V4_9ZZZZ</name>
<dbReference type="AlphaFoldDB" id="A0A0F9A4V4"/>
<keyword evidence="1" id="KW-0378">Hydrolase</keyword>
<comment type="caution">
    <text evidence="3">The sequence shown here is derived from an EMBL/GenBank/DDBJ whole genome shotgun (WGS) entry which is preliminary data.</text>
</comment>
<dbReference type="InterPro" id="IPR027417">
    <property type="entry name" value="P-loop_NTPase"/>
</dbReference>
<dbReference type="InterPro" id="IPR000330">
    <property type="entry name" value="SNF2_N"/>
</dbReference>
<proteinExistence type="predicted"/>
<dbReference type="Gene3D" id="3.40.50.10810">
    <property type="entry name" value="Tandem AAA-ATPase domain"/>
    <property type="match status" value="1"/>
</dbReference>
<feature type="non-terminal residue" evidence="3">
    <location>
        <position position="1"/>
    </location>
</feature>
<dbReference type="PANTHER" id="PTHR45766">
    <property type="entry name" value="DNA ANNEALING HELICASE AND ENDONUCLEASE ZRANB3 FAMILY MEMBER"/>
    <property type="match status" value="1"/>
</dbReference>
<dbReference type="GO" id="GO:0005524">
    <property type="term" value="F:ATP binding"/>
    <property type="evidence" value="ECO:0007669"/>
    <property type="project" value="InterPro"/>
</dbReference>
<protein>
    <recommendedName>
        <fullName evidence="2">SNF2 N-terminal domain-containing protein</fullName>
    </recommendedName>
</protein>
<sequence>EWLRVPAVVGEYRPKSRYWEQGDPRNGGLAITVTNYEFIRRADRLDPLLEQADERSLLILDESSAVKTHNSLTTRACLKLRQRCGRVWLLNGTPVAENPGDLYAQCRIMGDEVIGCRNWWQFRARYAIMGGFKAKQVVAWTNLDDLTARMAPYVLRRLKKDCLDLPPKLPPVPVEVPLTTATWRLYKSMRDDTIAWLDEHHASVAPQAIVRIMRLSQLCSGLLGGVVDNARPEDDPEVKTVSQEKLEALLAWAGGQWEAEPNAKLLVFARFRKEVLALALRLSTRDPRVPFGLMIGGQKPAERKRSLALLHPDHAPKGPAIVVAIARTAATGINLAASHSVAYLSQCHSLFVRSQSEERVHRPGQTSPVSYFDFVATGPDGQRTVDHAIAKALKRKLETSTWTCGQWATELRAE</sequence>
<dbReference type="Pfam" id="PF00176">
    <property type="entry name" value="SNF2-rel_dom"/>
    <property type="match status" value="1"/>
</dbReference>
<dbReference type="GO" id="GO:0031297">
    <property type="term" value="P:replication fork processing"/>
    <property type="evidence" value="ECO:0007669"/>
    <property type="project" value="TreeGrafter"/>
</dbReference>
<organism evidence="3">
    <name type="scientific">marine sediment metagenome</name>
    <dbReference type="NCBI Taxonomy" id="412755"/>
    <lineage>
        <taxon>unclassified sequences</taxon>
        <taxon>metagenomes</taxon>
        <taxon>ecological metagenomes</taxon>
    </lineage>
</organism>
<reference evidence="3" key="1">
    <citation type="journal article" date="2015" name="Nature">
        <title>Complex archaea that bridge the gap between prokaryotes and eukaryotes.</title>
        <authorList>
            <person name="Spang A."/>
            <person name="Saw J.H."/>
            <person name="Jorgensen S.L."/>
            <person name="Zaremba-Niedzwiedzka K."/>
            <person name="Martijn J."/>
            <person name="Lind A.E."/>
            <person name="van Eijk R."/>
            <person name="Schleper C."/>
            <person name="Guy L."/>
            <person name="Ettema T.J."/>
        </authorList>
    </citation>
    <scope>NUCLEOTIDE SEQUENCE</scope>
</reference>
<dbReference type="GO" id="GO:0016787">
    <property type="term" value="F:hydrolase activity"/>
    <property type="evidence" value="ECO:0007669"/>
    <property type="project" value="UniProtKB-KW"/>
</dbReference>
<dbReference type="InterPro" id="IPR038718">
    <property type="entry name" value="SNF2-like_sf"/>
</dbReference>
<accession>A0A0F9A4V4</accession>
<dbReference type="Gene3D" id="3.40.50.300">
    <property type="entry name" value="P-loop containing nucleotide triphosphate hydrolases"/>
    <property type="match status" value="1"/>
</dbReference>
<dbReference type="EMBL" id="LAZR01044499">
    <property type="protein sequence ID" value="KKL04500.1"/>
    <property type="molecule type" value="Genomic_DNA"/>
</dbReference>
<evidence type="ECO:0000259" key="2">
    <source>
        <dbReference type="Pfam" id="PF00176"/>
    </source>
</evidence>
<evidence type="ECO:0000256" key="1">
    <source>
        <dbReference type="ARBA" id="ARBA00022801"/>
    </source>
</evidence>
<evidence type="ECO:0000313" key="3">
    <source>
        <dbReference type="EMBL" id="KKL04500.1"/>
    </source>
</evidence>
<dbReference type="SUPFAM" id="SSF52540">
    <property type="entry name" value="P-loop containing nucleoside triphosphate hydrolases"/>
    <property type="match status" value="2"/>
</dbReference>
<dbReference type="GO" id="GO:0006281">
    <property type="term" value="P:DNA repair"/>
    <property type="evidence" value="ECO:0007669"/>
    <property type="project" value="TreeGrafter"/>
</dbReference>